<keyword evidence="1" id="KW-0413">Isomerase</keyword>
<dbReference type="GO" id="GO:0009982">
    <property type="term" value="F:pseudouridine synthase activity"/>
    <property type="evidence" value="ECO:0007669"/>
    <property type="project" value="InterPro"/>
</dbReference>
<sequence length="292" mass="34007">MDMENKIMDLRSLEKGSKFGYMYYISYDGKAFDTFDELKGKRSVKEEFGKLMNELGFTWAKGIQQAGRTDAKVSASENILYMSSNYSGDVDKLIEKFNSKAGKTVKIRIKAYKKTLPNLVFPEMVEERAYCYKYKASKITRTPEEIEKLCEELSGTYDVSRFTDYKGKRLKEKVRRVEVSYRDGKLYFRGSSFMPKQVRIMSAYILTDSMEPLPGKFLTLEEIVLTEEMNNLIIEEAPEVVEENLVRAERMGDIYIFYVDRKKKGEFIGSRGRNIKKLRKKYGSIVVREIEL</sequence>
<dbReference type="PANTHER" id="PTHR11142:SF0">
    <property type="entry name" value="TRNA PSEUDOURIDINE SYNTHASE-LIKE 1"/>
    <property type="match status" value="1"/>
</dbReference>
<evidence type="ECO:0000256" key="2">
    <source>
        <dbReference type="PROSITE-ProRule" id="PRU00117"/>
    </source>
</evidence>
<dbReference type="GO" id="GO:0031119">
    <property type="term" value="P:tRNA pseudouridine synthesis"/>
    <property type="evidence" value="ECO:0007669"/>
    <property type="project" value="TreeGrafter"/>
</dbReference>
<dbReference type="Gene3D" id="3.30.70.580">
    <property type="entry name" value="Pseudouridine synthase I, catalytic domain, N-terminal subdomain"/>
    <property type="match status" value="1"/>
</dbReference>
<dbReference type="InterPro" id="IPR001406">
    <property type="entry name" value="PsdUridine_synth_TruA"/>
</dbReference>
<dbReference type="PROSITE" id="PS50084">
    <property type="entry name" value="KH_TYPE_1"/>
    <property type="match status" value="1"/>
</dbReference>
<organism evidence="3 4">
    <name type="scientific">Propionigenium maris DSM 9537</name>
    <dbReference type="NCBI Taxonomy" id="1123000"/>
    <lineage>
        <taxon>Bacteria</taxon>
        <taxon>Fusobacteriati</taxon>
        <taxon>Fusobacteriota</taxon>
        <taxon>Fusobacteriia</taxon>
        <taxon>Fusobacteriales</taxon>
        <taxon>Fusobacteriaceae</taxon>
        <taxon>Propionigenium</taxon>
    </lineage>
</organism>
<dbReference type="EMBL" id="BSDY01000008">
    <property type="protein sequence ID" value="GLI56508.1"/>
    <property type="molecule type" value="Genomic_DNA"/>
</dbReference>
<dbReference type="GO" id="GO:0003723">
    <property type="term" value="F:RNA binding"/>
    <property type="evidence" value="ECO:0007669"/>
    <property type="project" value="UniProtKB-UniRule"/>
</dbReference>
<dbReference type="Proteomes" id="UP001144471">
    <property type="component" value="Unassembled WGS sequence"/>
</dbReference>
<comment type="caution">
    <text evidence="3">The sequence shown here is derived from an EMBL/GenBank/DDBJ whole genome shotgun (WGS) entry which is preliminary data.</text>
</comment>
<dbReference type="InterPro" id="IPR020094">
    <property type="entry name" value="TruA/RsuA/RluB/E/F_N"/>
</dbReference>
<keyword evidence="4" id="KW-1185">Reference proteome</keyword>
<proteinExistence type="predicted"/>
<name>A0A9W6LNE1_9FUSO</name>
<accession>A0A9W6LNE1</accession>
<reference evidence="3" key="1">
    <citation type="submission" date="2022-12" db="EMBL/GenBank/DDBJ databases">
        <title>Reference genome sequencing for broad-spectrum identification of bacterial and archaeal isolates by mass spectrometry.</title>
        <authorList>
            <person name="Sekiguchi Y."/>
            <person name="Tourlousse D.M."/>
        </authorList>
    </citation>
    <scope>NUCLEOTIDE SEQUENCE</scope>
    <source>
        <strain evidence="3">10succ1</strain>
    </source>
</reference>
<dbReference type="PANTHER" id="PTHR11142">
    <property type="entry name" value="PSEUDOURIDYLATE SYNTHASE"/>
    <property type="match status" value="1"/>
</dbReference>
<protein>
    <submittedName>
        <fullName evidence="3">Uncharacterized protein</fullName>
    </submittedName>
</protein>
<evidence type="ECO:0000313" key="4">
    <source>
        <dbReference type="Proteomes" id="UP001144471"/>
    </source>
</evidence>
<keyword evidence="2" id="KW-0694">RNA-binding</keyword>
<evidence type="ECO:0000256" key="1">
    <source>
        <dbReference type="ARBA" id="ARBA00023235"/>
    </source>
</evidence>
<dbReference type="AlphaFoldDB" id="A0A9W6LNE1"/>
<evidence type="ECO:0000313" key="3">
    <source>
        <dbReference type="EMBL" id="GLI56508.1"/>
    </source>
</evidence>
<gene>
    <name evidence="3" type="ORF">PM10SUCC1_20220</name>
</gene>
<dbReference type="InterPro" id="IPR020103">
    <property type="entry name" value="PsdUridine_synth_cat_dom_sf"/>
</dbReference>
<dbReference type="GO" id="GO:0140098">
    <property type="term" value="F:catalytic activity, acting on RNA"/>
    <property type="evidence" value="ECO:0007669"/>
    <property type="project" value="UniProtKB-ARBA"/>
</dbReference>
<dbReference type="SUPFAM" id="SSF55120">
    <property type="entry name" value="Pseudouridine synthase"/>
    <property type="match status" value="1"/>
</dbReference>